<name>A0AAV4WT86_CAEEX</name>
<protein>
    <submittedName>
        <fullName evidence="3">Uncharacterized protein</fullName>
    </submittedName>
</protein>
<dbReference type="AlphaFoldDB" id="A0AAV4WT86"/>
<keyword evidence="2" id="KW-0812">Transmembrane</keyword>
<accession>A0AAV4WT86</accession>
<dbReference type="Proteomes" id="UP001054945">
    <property type="component" value="Unassembled WGS sequence"/>
</dbReference>
<keyword evidence="2" id="KW-1133">Transmembrane helix</keyword>
<dbReference type="EMBL" id="BPLR01016659">
    <property type="protein sequence ID" value="GIY85479.1"/>
    <property type="molecule type" value="Genomic_DNA"/>
</dbReference>
<reference evidence="3 4" key="1">
    <citation type="submission" date="2021-06" db="EMBL/GenBank/DDBJ databases">
        <title>Caerostris extrusa draft genome.</title>
        <authorList>
            <person name="Kono N."/>
            <person name="Arakawa K."/>
        </authorList>
    </citation>
    <scope>NUCLEOTIDE SEQUENCE [LARGE SCALE GENOMIC DNA]</scope>
</reference>
<sequence>MSLAFIGHSGPRDGRGASNGNNNHGTNKAYALVLLDRTCHWNFKISTLLPLHSWFSFEFTFSPPFFGRRAIFPGAGQINIPMAFGKLELEFAFRLIFFSFGAAFSRFCLFLCFGTLRLMAVRDGINDHVNFSSIQ</sequence>
<feature type="transmembrane region" description="Helical" evidence="2">
    <location>
        <begin position="91"/>
        <end position="113"/>
    </location>
</feature>
<comment type="caution">
    <text evidence="3">The sequence shown here is derived from an EMBL/GenBank/DDBJ whole genome shotgun (WGS) entry which is preliminary data.</text>
</comment>
<keyword evidence="4" id="KW-1185">Reference proteome</keyword>
<evidence type="ECO:0000256" key="2">
    <source>
        <dbReference type="SAM" id="Phobius"/>
    </source>
</evidence>
<evidence type="ECO:0000313" key="4">
    <source>
        <dbReference type="Proteomes" id="UP001054945"/>
    </source>
</evidence>
<keyword evidence="2" id="KW-0472">Membrane</keyword>
<proteinExistence type="predicted"/>
<evidence type="ECO:0000313" key="3">
    <source>
        <dbReference type="EMBL" id="GIY85479.1"/>
    </source>
</evidence>
<feature type="region of interest" description="Disordered" evidence="1">
    <location>
        <begin position="1"/>
        <end position="22"/>
    </location>
</feature>
<organism evidence="3 4">
    <name type="scientific">Caerostris extrusa</name>
    <name type="common">Bark spider</name>
    <name type="synonym">Caerostris bankana</name>
    <dbReference type="NCBI Taxonomy" id="172846"/>
    <lineage>
        <taxon>Eukaryota</taxon>
        <taxon>Metazoa</taxon>
        <taxon>Ecdysozoa</taxon>
        <taxon>Arthropoda</taxon>
        <taxon>Chelicerata</taxon>
        <taxon>Arachnida</taxon>
        <taxon>Araneae</taxon>
        <taxon>Araneomorphae</taxon>
        <taxon>Entelegynae</taxon>
        <taxon>Araneoidea</taxon>
        <taxon>Araneidae</taxon>
        <taxon>Caerostris</taxon>
    </lineage>
</organism>
<gene>
    <name evidence="3" type="ORF">CEXT_199281</name>
</gene>
<evidence type="ECO:0000256" key="1">
    <source>
        <dbReference type="SAM" id="MobiDB-lite"/>
    </source>
</evidence>